<accession>A0ABT9PG50</accession>
<dbReference type="Pfam" id="PF13649">
    <property type="entry name" value="Methyltransf_25"/>
    <property type="match status" value="1"/>
</dbReference>
<dbReference type="InterPro" id="IPR053173">
    <property type="entry name" value="SAM-binding_MTase"/>
</dbReference>
<evidence type="ECO:0000313" key="3">
    <source>
        <dbReference type="Proteomes" id="UP001235712"/>
    </source>
</evidence>
<dbReference type="SUPFAM" id="SSF53335">
    <property type="entry name" value="S-adenosyl-L-methionine-dependent methyltransferases"/>
    <property type="match status" value="1"/>
</dbReference>
<keyword evidence="2" id="KW-0489">Methyltransferase</keyword>
<protein>
    <submittedName>
        <fullName evidence="2">SAM-dependent methyltransferase</fullName>
    </submittedName>
</protein>
<name>A0ABT9PG50_9ACTN</name>
<keyword evidence="3" id="KW-1185">Reference proteome</keyword>
<evidence type="ECO:0000259" key="1">
    <source>
        <dbReference type="Pfam" id="PF13649"/>
    </source>
</evidence>
<dbReference type="RefSeq" id="WP_307250577.1">
    <property type="nucleotide sequence ID" value="NZ_JAUSQZ010000001.1"/>
</dbReference>
<keyword evidence="2" id="KW-0808">Transferase</keyword>
<dbReference type="GO" id="GO:0032259">
    <property type="term" value="P:methylation"/>
    <property type="evidence" value="ECO:0007669"/>
    <property type="project" value="UniProtKB-KW"/>
</dbReference>
<dbReference type="Gene3D" id="3.40.50.150">
    <property type="entry name" value="Vaccinia Virus protein VP39"/>
    <property type="match status" value="1"/>
</dbReference>
<sequence length="324" mass="34571">MTEQQPALIQALGARGVVREWARGAQTLAVVEAAHRLGWLEALREPVTVDALVGPGWSANRVRVVTDVLAEAGVITRTEAGLQLTPPFAALLSGPSGVGLDVVLASVRQDLQALATLDRDAPRPVDGEAALVVARDAGVRADPVTQALYRSVYDALPEVAELLRGGGPMLDLGSGVGGALLTTAQLYPKLKLVGVEIVPEVAAEAERRRDDLGLADRVEIRCADARDLADDNAFRVAYWAQCFFPDDTREGTLAALRRVLTDDGLLILQEQLSTPYDAVQLAQRGISAGHTTSELAREAEKAGFRLVREVATHLGNLTLVRNQS</sequence>
<dbReference type="EMBL" id="JAUSQZ010000001">
    <property type="protein sequence ID" value="MDP9831120.1"/>
    <property type="molecule type" value="Genomic_DNA"/>
</dbReference>
<dbReference type="Proteomes" id="UP001235712">
    <property type="component" value="Unassembled WGS sequence"/>
</dbReference>
<evidence type="ECO:0000313" key="2">
    <source>
        <dbReference type="EMBL" id="MDP9831120.1"/>
    </source>
</evidence>
<proteinExistence type="predicted"/>
<comment type="caution">
    <text evidence="2">The sequence shown here is derived from an EMBL/GenBank/DDBJ whole genome shotgun (WGS) entry which is preliminary data.</text>
</comment>
<dbReference type="CDD" id="cd02440">
    <property type="entry name" value="AdoMet_MTases"/>
    <property type="match status" value="1"/>
</dbReference>
<dbReference type="GO" id="GO:0008168">
    <property type="term" value="F:methyltransferase activity"/>
    <property type="evidence" value="ECO:0007669"/>
    <property type="project" value="UniProtKB-KW"/>
</dbReference>
<gene>
    <name evidence="2" type="ORF">J2S57_006869</name>
</gene>
<dbReference type="PANTHER" id="PTHR45128">
    <property type="entry name" value="METHYLTRANSFERASE TYPE 11"/>
    <property type="match status" value="1"/>
</dbReference>
<feature type="domain" description="Methyltransferase" evidence="1">
    <location>
        <begin position="170"/>
        <end position="264"/>
    </location>
</feature>
<organism evidence="2 3">
    <name type="scientific">Kineosporia succinea</name>
    <dbReference type="NCBI Taxonomy" id="84632"/>
    <lineage>
        <taxon>Bacteria</taxon>
        <taxon>Bacillati</taxon>
        <taxon>Actinomycetota</taxon>
        <taxon>Actinomycetes</taxon>
        <taxon>Kineosporiales</taxon>
        <taxon>Kineosporiaceae</taxon>
        <taxon>Kineosporia</taxon>
    </lineage>
</organism>
<dbReference type="InterPro" id="IPR041698">
    <property type="entry name" value="Methyltransf_25"/>
</dbReference>
<dbReference type="PANTHER" id="PTHR45128:SF1">
    <property type="entry name" value="S-ADENOSYLMETHIONINE-DEPENDENT METHYLTRANSFERASE RV2258C"/>
    <property type="match status" value="1"/>
</dbReference>
<dbReference type="InterPro" id="IPR029063">
    <property type="entry name" value="SAM-dependent_MTases_sf"/>
</dbReference>
<reference evidence="2 3" key="1">
    <citation type="submission" date="2023-07" db="EMBL/GenBank/DDBJ databases">
        <title>Sequencing the genomes of 1000 actinobacteria strains.</title>
        <authorList>
            <person name="Klenk H.-P."/>
        </authorList>
    </citation>
    <scope>NUCLEOTIDE SEQUENCE [LARGE SCALE GENOMIC DNA]</scope>
    <source>
        <strain evidence="2 3">DSM 44388</strain>
    </source>
</reference>